<dbReference type="AlphaFoldDB" id="A0A6J2VH37"/>
<dbReference type="CTD" id="27094"/>
<feature type="transmembrane region" description="Helical" evidence="10">
    <location>
        <begin position="212"/>
        <end position="233"/>
    </location>
</feature>
<reference evidence="12" key="1">
    <citation type="submission" date="2025-08" db="UniProtKB">
        <authorList>
            <consortium name="RefSeq"/>
        </authorList>
    </citation>
    <scope>IDENTIFICATION</scope>
</reference>
<keyword evidence="8 12" id="KW-0407">Ion channel</keyword>
<dbReference type="PANTHER" id="PTHR10258:SF4">
    <property type="entry name" value="CALCIUM-ACTIVATED POTASSIUM CHANNEL SUBUNIT BETA-3"/>
    <property type="match status" value="1"/>
</dbReference>
<evidence type="ECO:0000256" key="4">
    <source>
        <dbReference type="ARBA" id="ARBA00022989"/>
    </source>
</evidence>
<dbReference type="InterPro" id="IPR003930">
    <property type="entry name" value="K_chnl_Ca-activ_BK_bsu"/>
</dbReference>
<keyword evidence="3 10" id="KW-0812">Transmembrane</keyword>
<dbReference type="GO" id="GO:0015459">
    <property type="term" value="F:potassium channel regulator activity"/>
    <property type="evidence" value="ECO:0007669"/>
    <property type="project" value="TreeGrafter"/>
</dbReference>
<keyword evidence="7" id="KW-0325">Glycoprotein</keyword>
<protein>
    <submittedName>
        <fullName evidence="12">Calcium-activated potassium channel subunit beta-3</fullName>
    </submittedName>
</protein>
<evidence type="ECO:0000256" key="7">
    <source>
        <dbReference type="ARBA" id="ARBA00023180"/>
    </source>
</evidence>
<evidence type="ECO:0000256" key="2">
    <source>
        <dbReference type="ARBA" id="ARBA00022448"/>
    </source>
</evidence>
<name>A0A6J2VH37_CHACN</name>
<dbReference type="GO" id="GO:0005513">
    <property type="term" value="P:detection of calcium ion"/>
    <property type="evidence" value="ECO:0007669"/>
    <property type="project" value="TreeGrafter"/>
</dbReference>
<sequence length="282" mass="32088">MFMNSSSPRGSFSVPVNITLQGARRRQTREAFHLPSEQKPQWRKDKDGRSNERAKAQAPVSSVGEERAILLGFSMMAFSILMYFVVGIAVVKPCINSDWQTESNCSLIEVVNTNKWEDCRGISSYPCLQAWVNVTNLSTSVRLRHDEDAVHLSPECFYTPKCQHDKEVLKQEAEIVQQNLSMLLGHTLKCYISPERHPKDAILLKKCEKWQAVYHLLWPSLMLVGGVLLVGLVKFTQHLAHLCSELDREGRDNKHTAMVNGRLYRLLRWRAGSPTTQHDSAN</sequence>
<organism evidence="11 12">
    <name type="scientific">Chanos chanos</name>
    <name type="common">Milkfish</name>
    <name type="synonym">Mugil chanos</name>
    <dbReference type="NCBI Taxonomy" id="29144"/>
    <lineage>
        <taxon>Eukaryota</taxon>
        <taxon>Metazoa</taxon>
        <taxon>Chordata</taxon>
        <taxon>Craniata</taxon>
        <taxon>Vertebrata</taxon>
        <taxon>Euteleostomi</taxon>
        <taxon>Actinopterygii</taxon>
        <taxon>Neopterygii</taxon>
        <taxon>Teleostei</taxon>
        <taxon>Ostariophysi</taxon>
        <taxon>Gonorynchiformes</taxon>
        <taxon>Chanidae</taxon>
        <taxon>Chanos</taxon>
    </lineage>
</organism>
<dbReference type="OrthoDB" id="5973433at2759"/>
<evidence type="ECO:0000313" key="12">
    <source>
        <dbReference type="RefSeq" id="XP_030630606.1"/>
    </source>
</evidence>
<dbReference type="PANTHER" id="PTHR10258">
    <property type="entry name" value="CALCIUM-ACTIVATED POTASSIUM CHANNEL SUBUNIT BETA"/>
    <property type="match status" value="1"/>
</dbReference>
<dbReference type="InParanoid" id="A0A6J2VH37"/>
<evidence type="ECO:0000256" key="5">
    <source>
        <dbReference type="ARBA" id="ARBA00023065"/>
    </source>
</evidence>
<feature type="region of interest" description="Disordered" evidence="9">
    <location>
        <begin position="25"/>
        <end position="58"/>
    </location>
</feature>
<gene>
    <name evidence="12" type="primary">kcnmb3</name>
</gene>
<dbReference type="Proteomes" id="UP000504632">
    <property type="component" value="Chromosome 5"/>
</dbReference>
<keyword evidence="4 10" id="KW-1133">Transmembrane helix</keyword>
<evidence type="ECO:0000256" key="10">
    <source>
        <dbReference type="SAM" id="Phobius"/>
    </source>
</evidence>
<keyword evidence="6 10" id="KW-0472">Membrane</keyword>
<keyword evidence="5" id="KW-0406">Ion transport</keyword>
<evidence type="ECO:0000256" key="8">
    <source>
        <dbReference type="ARBA" id="ARBA00023303"/>
    </source>
</evidence>
<comment type="subcellular location">
    <subcellularLocation>
        <location evidence="1">Membrane</location>
        <topology evidence="1">Multi-pass membrane protein</topology>
    </subcellularLocation>
</comment>
<keyword evidence="11" id="KW-1185">Reference proteome</keyword>
<accession>A0A6J2VH37</accession>
<evidence type="ECO:0000256" key="6">
    <source>
        <dbReference type="ARBA" id="ARBA00023136"/>
    </source>
</evidence>
<evidence type="ECO:0000256" key="3">
    <source>
        <dbReference type="ARBA" id="ARBA00022692"/>
    </source>
</evidence>
<dbReference type="GO" id="GO:0015269">
    <property type="term" value="F:calcium-activated potassium channel activity"/>
    <property type="evidence" value="ECO:0007669"/>
    <property type="project" value="InterPro"/>
</dbReference>
<dbReference type="Pfam" id="PF03185">
    <property type="entry name" value="CaKB"/>
    <property type="match status" value="1"/>
</dbReference>
<keyword evidence="2" id="KW-0813">Transport</keyword>
<dbReference type="GO" id="GO:0008076">
    <property type="term" value="C:voltage-gated potassium channel complex"/>
    <property type="evidence" value="ECO:0007669"/>
    <property type="project" value="TreeGrafter"/>
</dbReference>
<evidence type="ECO:0000256" key="9">
    <source>
        <dbReference type="SAM" id="MobiDB-lite"/>
    </source>
</evidence>
<evidence type="ECO:0000313" key="11">
    <source>
        <dbReference type="Proteomes" id="UP000504632"/>
    </source>
</evidence>
<dbReference type="GeneID" id="115812260"/>
<dbReference type="RefSeq" id="XP_030630606.1">
    <property type="nucleotide sequence ID" value="XM_030774746.1"/>
</dbReference>
<proteinExistence type="predicted"/>
<evidence type="ECO:0000256" key="1">
    <source>
        <dbReference type="ARBA" id="ARBA00004141"/>
    </source>
</evidence>
<feature type="transmembrane region" description="Helical" evidence="10">
    <location>
        <begin position="68"/>
        <end position="91"/>
    </location>
</feature>
<feature type="compositionally biased region" description="Basic and acidic residues" evidence="9">
    <location>
        <begin position="40"/>
        <end position="55"/>
    </location>
</feature>
<dbReference type="FunCoup" id="A0A6J2VH37">
    <property type="interactions" value="1"/>
</dbReference>